<dbReference type="InterPro" id="IPR005702">
    <property type="entry name" value="Wzc-like_C"/>
</dbReference>
<organism evidence="7 8">
    <name type="scientific">Dongia soli</name>
    <dbReference type="NCBI Taxonomy" id="600628"/>
    <lineage>
        <taxon>Bacteria</taxon>
        <taxon>Pseudomonadati</taxon>
        <taxon>Pseudomonadota</taxon>
        <taxon>Alphaproteobacteria</taxon>
        <taxon>Rhodospirillales</taxon>
        <taxon>Dongiaceae</taxon>
        <taxon>Dongia</taxon>
    </lineage>
</organism>
<dbReference type="SUPFAM" id="SSF52540">
    <property type="entry name" value="P-loop containing nucleoside triphosphate hydrolases"/>
    <property type="match status" value="1"/>
</dbReference>
<sequence>MNHIEKALSRARELRAIRGGEAPANSTTMTVEGITPEYTQIAVIPAAGRDSPTKLVANRPWHPASDVYRLLRIQVLQRLSRSDKTTLAVTSARSGEGKTLTAINLALSIAMDVNQTVLLVDLNFRSPGIHQEFQFDPKAGLNDYLSGKANLNDCLVNPDIPRLLLLPARGHATNSAELLTSPRMTALARDLKQRHRNRLIIYDTPPLLSSGDTLGFLPNVDTALFVIRDRVTTRSDIQRSAELLSDHHVIGTMVNAVS</sequence>
<feature type="domain" description="AAA" evidence="6">
    <location>
        <begin position="86"/>
        <end position="209"/>
    </location>
</feature>
<dbReference type="GO" id="GO:0004715">
    <property type="term" value="F:non-membrane spanning protein tyrosine kinase activity"/>
    <property type="evidence" value="ECO:0007669"/>
    <property type="project" value="UniProtKB-EC"/>
</dbReference>
<keyword evidence="8" id="KW-1185">Reference proteome</keyword>
<dbReference type="InterPro" id="IPR050445">
    <property type="entry name" value="Bact_polysacc_biosynth/exp"/>
</dbReference>
<dbReference type="EMBL" id="JAXCLW010000002">
    <property type="protein sequence ID" value="MDY0882773.1"/>
    <property type="molecule type" value="Genomic_DNA"/>
</dbReference>
<name>A0ABU5E997_9PROT</name>
<dbReference type="PANTHER" id="PTHR32309">
    <property type="entry name" value="TYROSINE-PROTEIN KINASE"/>
    <property type="match status" value="1"/>
</dbReference>
<dbReference type="CDD" id="cd05387">
    <property type="entry name" value="BY-kinase"/>
    <property type="match status" value="1"/>
</dbReference>
<reference evidence="7 8" key="1">
    <citation type="journal article" date="2016" name="Antonie Van Leeuwenhoek">
        <title>Dongia soli sp. nov., isolated from soil from Dokdo, Korea.</title>
        <authorList>
            <person name="Kim D.U."/>
            <person name="Lee H."/>
            <person name="Kim H."/>
            <person name="Kim S.G."/>
            <person name="Ka J.O."/>
        </authorList>
    </citation>
    <scope>NUCLEOTIDE SEQUENCE [LARGE SCALE GENOMIC DNA]</scope>
    <source>
        <strain evidence="7 8">D78</strain>
    </source>
</reference>
<evidence type="ECO:0000313" key="8">
    <source>
        <dbReference type="Proteomes" id="UP001279642"/>
    </source>
</evidence>
<dbReference type="Proteomes" id="UP001279642">
    <property type="component" value="Unassembled WGS sequence"/>
</dbReference>
<protein>
    <submittedName>
        <fullName evidence="7">CpsD/CapB family tyrosine-protein kinase</fullName>
        <ecNumber evidence="7">2.7.10.2</ecNumber>
    </submittedName>
</protein>
<keyword evidence="1 7" id="KW-0808">Transferase</keyword>
<proteinExistence type="predicted"/>
<evidence type="ECO:0000256" key="3">
    <source>
        <dbReference type="ARBA" id="ARBA00022777"/>
    </source>
</evidence>
<dbReference type="Pfam" id="PF13614">
    <property type="entry name" value="AAA_31"/>
    <property type="match status" value="1"/>
</dbReference>
<dbReference type="InterPro" id="IPR025669">
    <property type="entry name" value="AAA_dom"/>
</dbReference>
<keyword evidence="5" id="KW-0829">Tyrosine-protein kinase</keyword>
<evidence type="ECO:0000256" key="4">
    <source>
        <dbReference type="ARBA" id="ARBA00022840"/>
    </source>
</evidence>
<dbReference type="InterPro" id="IPR027417">
    <property type="entry name" value="P-loop_NTPase"/>
</dbReference>
<dbReference type="Gene3D" id="3.40.50.300">
    <property type="entry name" value="P-loop containing nucleotide triphosphate hydrolases"/>
    <property type="match status" value="1"/>
</dbReference>
<evidence type="ECO:0000313" key="7">
    <source>
        <dbReference type="EMBL" id="MDY0882773.1"/>
    </source>
</evidence>
<comment type="caution">
    <text evidence="7">The sequence shown here is derived from an EMBL/GenBank/DDBJ whole genome shotgun (WGS) entry which is preliminary data.</text>
</comment>
<keyword evidence="2" id="KW-0547">Nucleotide-binding</keyword>
<keyword evidence="3 7" id="KW-0418">Kinase</keyword>
<evidence type="ECO:0000256" key="5">
    <source>
        <dbReference type="ARBA" id="ARBA00023137"/>
    </source>
</evidence>
<keyword evidence="4" id="KW-0067">ATP-binding</keyword>
<evidence type="ECO:0000259" key="6">
    <source>
        <dbReference type="Pfam" id="PF13614"/>
    </source>
</evidence>
<gene>
    <name evidence="7" type="ORF">SMD27_07955</name>
</gene>
<evidence type="ECO:0000256" key="1">
    <source>
        <dbReference type="ARBA" id="ARBA00022679"/>
    </source>
</evidence>
<evidence type="ECO:0000256" key="2">
    <source>
        <dbReference type="ARBA" id="ARBA00022741"/>
    </source>
</evidence>
<dbReference type="EC" id="2.7.10.2" evidence="7"/>
<dbReference type="PANTHER" id="PTHR32309:SF31">
    <property type="entry name" value="CAPSULAR EXOPOLYSACCHARIDE FAMILY"/>
    <property type="match status" value="1"/>
</dbReference>
<dbReference type="RefSeq" id="WP_320507835.1">
    <property type="nucleotide sequence ID" value="NZ_JAXCLW010000002.1"/>
</dbReference>
<accession>A0ABU5E997</accession>